<evidence type="ECO:0000256" key="3">
    <source>
        <dbReference type="ARBA" id="ARBA00022603"/>
    </source>
</evidence>
<keyword evidence="3" id="KW-0489">Methyltransferase</keyword>
<comment type="catalytic activity">
    <reaction evidence="1">
        <text>L-glutamyl-[protein] + S-adenosyl-L-methionine = [protein]-L-glutamate 5-O-methyl ester + S-adenosyl-L-homocysteine</text>
        <dbReference type="Rhea" id="RHEA:24452"/>
        <dbReference type="Rhea" id="RHEA-COMP:10208"/>
        <dbReference type="Rhea" id="RHEA-COMP:10311"/>
        <dbReference type="ChEBI" id="CHEBI:29973"/>
        <dbReference type="ChEBI" id="CHEBI:57856"/>
        <dbReference type="ChEBI" id="CHEBI:59789"/>
        <dbReference type="ChEBI" id="CHEBI:82795"/>
        <dbReference type="EC" id="2.1.1.80"/>
    </reaction>
</comment>
<dbReference type="SUPFAM" id="SSF53335">
    <property type="entry name" value="S-adenosyl-L-methionine-dependent methyltransferases"/>
    <property type="match status" value="1"/>
</dbReference>
<dbReference type="Gene3D" id="3.40.50.150">
    <property type="entry name" value="Vaccinia Virus protein VP39"/>
    <property type="match status" value="1"/>
</dbReference>
<feature type="region of interest" description="Disordered" evidence="6">
    <location>
        <begin position="304"/>
        <end position="328"/>
    </location>
</feature>
<evidence type="ECO:0000256" key="4">
    <source>
        <dbReference type="ARBA" id="ARBA00022679"/>
    </source>
</evidence>
<dbReference type="Pfam" id="PF13432">
    <property type="entry name" value="TPR_16"/>
    <property type="match status" value="1"/>
</dbReference>
<dbReference type="GO" id="GO:0032259">
    <property type="term" value="P:methylation"/>
    <property type="evidence" value="ECO:0007669"/>
    <property type="project" value="UniProtKB-KW"/>
</dbReference>
<evidence type="ECO:0000256" key="2">
    <source>
        <dbReference type="ARBA" id="ARBA00012534"/>
    </source>
</evidence>
<dbReference type="Gene3D" id="1.10.155.10">
    <property type="entry name" value="Chemotaxis receptor methyltransferase CheR, N-terminal domain"/>
    <property type="match status" value="1"/>
</dbReference>
<dbReference type="Proteomes" id="UP000185860">
    <property type="component" value="Unassembled WGS sequence"/>
</dbReference>
<evidence type="ECO:0000256" key="5">
    <source>
        <dbReference type="ARBA" id="ARBA00022691"/>
    </source>
</evidence>
<dbReference type="PANTHER" id="PTHR24422:SF10">
    <property type="entry name" value="CHEMOTAXIS PROTEIN METHYLTRANSFERASE 2"/>
    <property type="match status" value="1"/>
</dbReference>
<proteinExistence type="predicted"/>
<dbReference type="InterPro" id="IPR011990">
    <property type="entry name" value="TPR-like_helical_dom_sf"/>
</dbReference>
<dbReference type="InterPro" id="IPR036804">
    <property type="entry name" value="CheR_N_sf"/>
</dbReference>
<dbReference type="STRING" id="454136.NIES2119_09600"/>
<keyword evidence="4" id="KW-0808">Transferase</keyword>
<dbReference type="OrthoDB" id="9799157at2"/>
<dbReference type="SMART" id="SM00028">
    <property type="entry name" value="TPR"/>
    <property type="match status" value="3"/>
</dbReference>
<accession>A0A1U7IM40</accession>
<dbReference type="SMART" id="SM00138">
    <property type="entry name" value="MeTrc"/>
    <property type="match status" value="1"/>
</dbReference>
<keyword evidence="5" id="KW-0949">S-adenosyl-L-methionine</keyword>
<feature type="domain" description="CheR-type methyltransferase" evidence="7">
    <location>
        <begin position="1"/>
        <end position="296"/>
    </location>
</feature>
<protein>
    <recommendedName>
        <fullName evidence="2">protein-glutamate O-methyltransferase</fullName>
        <ecNumber evidence="2">2.1.1.80</ecNumber>
    </recommendedName>
</protein>
<dbReference type="PROSITE" id="PS50123">
    <property type="entry name" value="CHER"/>
    <property type="match status" value="1"/>
</dbReference>
<dbReference type="PANTHER" id="PTHR24422">
    <property type="entry name" value="CHEMOTAXIS PROTEIN METHYLTRANSFERASE"/>
    <property type="match status" value="1"/>
</dbReference>
<dbReference type="Pfam" id="PF01739">
    <property type="entry name" value="CheR"/>
    <property type="match status" value="1"/>
</dbReference>
<dbReference type="InterPro" id="IPR029063">
    <property type="entry name" value="SAM-dependent_MTases_sf"/>
</dbReference>
<dbReference type="RefSeq" id="WP_073593255.1">
    <property type="nucleotide sequence ID" value="NZ_MRCE01000008.1"/>
</dbReference>
<dbReference type="InterPro" id="IPR022642">
    <property type="entry name" value="CheR_C"/>
</dbReference>
<evidence type="ECO:0000256" key="1">
    <source>
        <dbReference type="ARBA" id="ARBA00001541"/>
    </source>
</evidence>
<dbReference type="InterPro" id="IPR019734">
    <property type="entry name" value="TPR_rpt"/>
</dbReference>
<dbReference type="EMBL" id="MRCE01000008">
    <property type="protein sequence ID" value="OKH38287.1"/>
    <property type="molecule type" value="Genomic_DNA"/>
</dbReference>
<dbReference type="AlphaFoldDB" id="A0A1U7IM40"/>
<dbReference type="SUPFAM" id="SSF48452">
    <property type="entry name" value="TPR-like"/>
    <property type="match status" value="1"/>
</dbReference>
<reference evidence="8 9" key="1">
    <citation type="submission" date="2016-11" db="EMBL/GenBank/DDBJ databases">
        <title>Draft Genome Sequences of Nine Cyanobacterial Strains from Diverse Habitats.</title>
        <authorList>
            <person name="Zhu T."/>
            <person name="Hou S."/>
            <person name="Lu X."/>
            <person name="Hess W.R."/>
        </authorList>
    </citation>
    <scope>NUCLEOTIDE SEQUENCE [LARGE SCALE GENOMIC DNA]</scope>
    <source>
        <strain evidence="8 9">IAM M-71</strain>
    </source>
</reference>
<dbReference type="InterPro" id="IPR050903">
    <property type="entry name" value="Bact_Chemotaxis_MeTrfase"/>
</dbReference>
<dbReference type="SUPFAM" id="SSF47757">
    <property type="entry name" value="Chemotaxis receptor methyltransferase CheR, N-terminal domain"/>
    <property type="match status" value="1"/>
</dbReference>
<evidence type="ECO:0000256" key="6">
    <source>
        <dbReference type="SAM" id="MobiDB-lite"/>
    </source>
</evidence>
<dbReference type="EC" id="2.1.1.80" evidence="2"/>
<dbReference type="PRINTS" id="PR00996">
    <property type="entry name" value="CHERMTFRASE"/>
</dbReference>
<dbReference type="Gene3D" id="1.25.40.10">
    <property type="entry name" value="Tetratricopeptide repeat domain"/>
    <property type="match status" value="1"/>
</dbReference>
<sequence>MNEALVDRFIQLISRNTGLYIREEDKKTLSKKISQRIKTLKISNPEDYYLFLTNNNEIKNYPGKPRNWTTEAEWKELVCLITTGESYFFRDQGQFSLLRNTILPEIITHKQNKAELTGNHQKSLRIWSAGCSTGEEPYSLAILVKQLIPDLYNWQILVLGTDINYKSIEKAKQGIYNPWSFRLVDPHLQIDYFQQQQSDWQIDNQITQMVKLQPGNLLLDKFPDYNAEIHDMDLILCRNVFVYFEHQAIATVVKKFYDTLVPGGYLMTAHTELYSQDMGEFKVKILPESIIYQRRENQLLNSNYHENSKSENPNLHKKSSSYRNSTLKNETGKYVDKSAILKELYNQSKISHSNYHYSTSFTTSKATEKIADHTPSTYIHHTSSHNLIKEAETLFQEEYYLQAIHKAEQVISSHPQHFGAHYLLAQAYANLGEHNQAVHYCQQAIAIDSLAVQPYYLLAHIAEENQDLEKAKLLLKTIIYLSPSFVAAYLELAAIYEKEGNQERAKKMLATALELLNQLPSSAVVEQHSAVTVGELLEYVKKLL</sequence>
<name>A0A1U7IM40_9CYAN</name>
<feature type="compositionally biased region" description="Polar residues" evidence="6">
    <location>
        <begin position="304"/>
        <end position="313"/>
    </location>
</feature>
<organism evidence="8 9">
    <name type="scientific">[Phormidium ambiguum] IAM M-71</name>
    <dbReference type="NCBI Taxonomy" id="454136"/>
    <lineage>
        <taxon>Bacteria</taxon>
        <taxon>Bacillati</taxon>
        <taxon>Cyanobacteriota</taxon>
        <taxon>Cyanophyceae</taxon>
        <taxon>Oscillatoriophycideae</taxon>
        <taxon>Aerosakkonematales</taxon>
        <taxon>Aerosakkonemataceae</taxon>
        <taxon>Floridanema</taxon>
    </lineage>
</organism>
<comment type="caution">
    <text evidence="8">The sequence shown here is derived from an EMBL/GenBank/DDBJ whole genome shotgun (WGS) entry which is preliminary data.</text>
</comment>
<evidence type="ECO:0000313" key="8">
    <source>
        <dbReference type="EMBL" id="OKH38287.1"/>
    </source>
</evidence>
<dbReference type="GO" id="GO:0008983">
    <property type="term" value="F:protein-glutamate O-methyltransferase activity"/>
    <property type="evidence" value="ECO:0007669"/>
    <property type="project" value="UniProtKB-EC"/>
</dbReference>
<dbReference type="Pfam" id="PF13181">
    <property type="entry name" value="TPR_8"/>
    <property type="match status" value="2"/>
</dbReference>
<evidence type="ECO:0000313" key="9">
    <source>
        <dbReference type="Proteomes" id="UP000185860"/>
    </source>
</evidence>
<gene>
    <name evidence="8" type="ORF">NIES2119_09600</name>
</gene>
<dbReference type="InterPro" id="IPR000780">
    <property type="entry name" value="CheR_MeTrfase"/>
</dbReference>
<evidence type="ECO:0000259" key="7">
    <source>
        <dbReference type="PROSITE" id="PS50123"/>
    </source>
</evidence>